<gene>
    <name evidence="7" type="ORF">SAMN05421738_10177</name>
</gene>
<keyword evidence="2" id="KW-0238">DNA-binding</keyword>
<reference evidence="8" key="1">
    <citation type="submission" date="2016-10" db="EMBL/GenBank/DDBJ databases">
        <authorList>
            <person name="Varghese N."/>
            <person name="Submissions S."/>
        </authorList>
    </citation>
    <scope>NUCLEOTIDE SEQUENCE [LARGE SCALE GENOMIC DNA]</scope>
    <source>
        <strain evidence="8">XJ109</strain>
    </source>
</reference>
<keyword evidence="8" id="KW-1185">Reference proteome</keyword>
<organism evidence="7 8">
    <name type="scientific">Algoriella xinjiangensis</name>
    <dbReference type="NCBI Taxonomy" id="684065"/>
    <lineage>
        <taxon>Bacteria</taxon>
        <taxon>Pseudomonadati</taxon>
        <taxon>Bacteroidota</taxon>
        <taxon>Flavobacteriia</taxon>
        <taxon>Flavobacteriales</taxon>
        <taxon>Weeksellaceae</taxon>
        <taxon>Algoriella</taxon>
    </lineage>
</organism>
<dbReference type="InterPro" id="IPR016032">
    <property type="entry name" value="Sig_transdc_resp-reg_C-effctor"/>
</dbReference>
<keyword evidence="4" id="KW-0175">Coiled coil</keyword>
<dbReference type="EMBL" id="FOUZ01000001">
    <property type="protein sequence ID" value="SFM60157.1"/>
    <property type="molecule type" value="Genomic_DNA"/>
</dbReference>
<dbReference type="InterPro" id="IPR011990">
    <property type="entry name" value="TPR-like_helical_dom_sf"/>
</dbReference>
<keyword evidence="5" id="KW-0472">Membrane</keyword>
<protein>
    <submittedName>
        <fullName evidence="7">Regulatory protein, luxR family</fullName>
    </submittedName>
</protein>
<keyword evidence="5" id="KW-1133">Transmembrane helix</keyword>
<dbReference type="OrthoDB" id="9797341at2"/>
<dbReference type="RefSeq" id="WP_092905434.1">
    <property type="nucleotide sequence ID" value="NZ_FOUZ01000001.1"/>
</dbReference>
<dbReference type="PRINTS" id="PR00038">
    <property type="entry name" value="HTHLUXR"/>
</dbReference>
<dbReference type="PANTHER" id="PTHR44688">
    <property type="entry name" value="DNA-BINDING TRANSCRIPTIONAL ACTIVATOR DEVR_DOSR"/>
    <property type="match status" value="1"/>
</dbReference>
<dbReference type="InterPro" id="IPR000792">
    <property type="entry name" value="Tscrpt_reg_LuxR_C"/>
</dbReference>
<dbReference type="Gene3D" id="1.25.40.10">
    <property type="entry name" value="Tetratricopeptide repeat domain"/>
    <property type="match status" value="1"/>
</dbReference>
<sequence length="408" mass="48078">MTFLRNIFTLIIITTVFQIGFCNTIDPNKLNNEISKLNDELKYDSAIIKLEQIINDKKSSKYDLYNAYLQKHITYKRLFIYSEAIENLESAYKIGIKSKQHKEEVETRVSIEKLFIAFDLLKYDEVKEILPQIKKENLNLVDSDTKAFYFAVLGTLNSKNKEFSLAEENYNNAIKILEKYNPKHLPNIYRKKIGLYGHLNNHNKAIESFKTGLFYAEKYKIDIYVLNMYEALTHYYSDIEDWENAYKNRIIVNDLATKYDAINQSGKLQLLEKQLLNNRNNLEIRNEKNIRIYLSILSFILVILILVLLKLYKTNQQKSLLIEKENNRMRNDLANLTKEIQCKDQAKFNLADYDLSERQLEIIRLVEQGKTNKEIGNELFISENTVKYHLKIIYNTLGIDNRNSLIND</sequence>
<evidence type="ECO:0000256" key="4">
    <source>
        <dbReference type="SAM" id="Coils"/>
    </source>
</evidence>
<dbReference type="SUPFAM" id="SSF48452">
    <property type="entry name" value="TPR-like"/>
    <property type="match status" value="1"/>
</dbReference>
<keyword evidence="1" id="KW-0805">Transcription regulation</keyword>
<keyword evidence="5" id="KW-0812">Transmembrane</keyword>
<evidence type="ECO:0000256" key="5">
    <source>
        <dbReference type="SAM" id="Phobius"/>
    </source>
</evidence>
<dbReference type="CDD" id="cd06170">
    <property type="entry name" value="LuxR_C_like"/>
    <property type="match status" value="1"/>
</dbReference>
<dbReference type="SMART" id="SM00421">
    <property type="entry name" value="HTH_LUXR"/>
    <property type="match status" value="1"/>
</dbReference>
<dbReference type="InterPro" id="IPR036388">
    <property type="entry name" value="WH-like_DNA-bd_sf"/>
</dbReference>
<evidence type="ECO:0000313" key="8">
    <source>
        <dbReference type="Proteomes" id="UP000199149"/>
    </source>
</evidence>
<feature type="domain" description="HTH luxR-type" evidence="6">
    <location>
        <begin position="347"/>
        <end position="408"/>
    </location>
</feature>
<evidence type="ECO:0000313" key="7">
    <source>
        <dbReference type="EMBL" id="SFM60157.1"/>
    </source>
</evidence>
<feature type="transmembrane region" description="Helical" evidence="5">
    <location>
        <begin position="292"/>
        <end position="312"/>
    </location>
</feature>
<keyword evidence="3" id="KW-0804">Transcription</keyword>
<dbReference type="Pfam" id="PF00196">
    <property type="entry name" value="GerE"/>
    <property type="match status" value="1"/>
</dbReference>
<dbReference type="Proteomes" id="UP000199149">
    <property type="component" value="Unassembled WGS sequence"/>
</dbReference>
<dbReference type="AlphaFoldDB" id="A0A1I4S6N4"/>
<accession>A0A1I4S6N4</accession>
<feature type="coiled-coil region" evidence="4">
    <location>
        <begin position="319"/>
        <end position="346"/>
    </location>
</feature>
<evidence type="ECO:0000256" key="1">
    <source>
        <dbReference type="ARBA" id="ARBA00023015"/>
    </source>
</evidence>
<dbReference type="PANTHER" id="PTHR44688:SF16">
    <property type="entry name" value="DNA-BINDING TRANSCRIPTIONAL ACTIVATOR DEVR_DOSR"/>
    <property type="match status" value="1"/>
</dbReference>
<evidence type="ECO:0000256" key="2">
    <source>
        <dbReference type="ARBA" id="ARBA00023125"/>
    </source>
</evidence>
<proteinExistence type="predicted"/>
<dbReference type="STRING" id="684065.SAMN05421738_10177"/>
<dbReference type="GO" id="GO:0003677">
    <property type="term" value="F:DNA binding"/>
    <property type="evidence" value="ECO:0007669"/>
    <property type="project" value="UniProtKB-KW"/>
</dbReference>
<dbReference type="PROSITE" id="PS50043">
    <property type="entry name" value="HTH_LUXR_2"/>
    <property type="match status" value="1"/>
</dbReference>
<dbReference type="Gene3D" id="1.10.10.10">
    <property type="entry name" value="Winged helix-like DNA-binding domain superfamily/Winged helix DNA-binding domain"/>
    <property type="match status" value="1"/>
</dbReference>
<name>A0A1I4S6N4_9FLAO</name>
<evidence type="ECO:0000256" key="3">
    <source>
        <dbReference type="ARBA" id="ARBA00023163"/>
    </source>
</evidence>
<dbReference type="SUPFAM" id="SSF46894">
    <property type="entry name" value="C-terminal effector domain of the bipartite response regulators"/>
    <property type="match status" value="1"/>
</dbReference>
<evidence type="ECO:0000259" key="6">
    <source>
        <dbReference type="PROSITE" id="PS50043"/>
    </source>
</evidence>
<dbReference type="GO" id="GO:0006355">
    <property type="term" value="P:regulation of DNA-templated transcription"/>
    <property type="evidence" value="ECO:0007669"/>
    <property type="project" value="InterPro"/>
</dbReference>